<dbReference type="InterPro" id="IPR001818">
    <property type="entry name" value="Pept_M10_metallopeptidase"/>
</dbReference>
<dbReference type="Pfam" id="PF01471">
    <property type="entry name" value="PG_binding_1"/>
    <property type="match status" value="1"/>
</dbReference>
<dbReference type="Pfam" id="PF00413">
    <property type="entry name" value="Peptidase_M10"/>
    <property type="match status" value="1"/>
</dbReference>
<feature type="binding site" evidence="11">
    <location>
        <position position="263"/>
    </location>
    <ligand>
        <name>Ca(2+)</name>
        <dbReference type="ChEBI" id="CHEBI:29108"/>
        <label>3</label>
    </ligand>
</feature>
<dbReference type="InterPro" id="IPR024079">
    <property type="entry name" value="MetalloPept_cat_dom_sf"/>
</dbReference>
<feature type="binding site" evidence="11">
    <location>
        <position position="291"/>
    </location>
    <ligand>
        <name>Zn(2+)</name>
        <dbReference type="ChEBI" id="CHEBI:29105"/>
        <label>2</label>
        <note>catalytic</note>
    </ligand>
</feature>
<dbReference type="EMBL" id="JBBNAE010000010">
    <property type="protein sequence ID" value="KAK9090513.1"/>
    <property type="molecule type" value="Genomic_DNA"/>
</dbReference>
<feature type="binding site" evidence="11">
    <location>
        <position position="258"/>
    </location>
    <ligand>
        <name>Zn(2+)</name>
        <dbReference type="ChEBI" id="CHEBI:29105"/>
        <label>1</label>
    </ligand>
</feature>
<evidence type="ECO:0000256" key="4">
    <source>
        <dbReference type="ARBA" id="ARBA00022729"/>
    </source>
</evidence>
<feature type="binding site" evidence="11">
    <location>
        <position position="299"/>
    </location>
    <ligand>
        <name>Zn(2+)</name>
        <dbReference type="ChEBI" id="CHEBI:29105"/>
        <label>2</label>
        <note>catalytic</note>
    </ligand>
</feature>
<feature type="binding site" evidence="11">
    <location>
        <position position="240"/>
    </location>
    <ligand>
        <name>Ca(2+)</name>
        <dbReference type="ChEBI" id="CHEBI:29108"/>
        <label>3</label>
    </ligand>
</feature>
<dbReference type="SMART" id="SM00235">
    <property type="entry name" value="ZnMc"/>
    <property type="match status" value="1"/>
</dbReference>
<evidence type="ECO:0000256" key="7">
    <source>
        <dbReference type="ARBA" id="ARBA00023049"/>
    </source>
</evidence>
<feature type="binding site" evidence="11">
    <location>
        <position position="223"/>
    </location>
    <ligand>
        <name>Ca(2+)</name>
        <dbReference type="ChEBI" id="CHEBI:29108"/>
        <label>2</label>
    </ligand>
</feature>
<feature type="signal peptide" evidence="13">
    <location>
        <begin position="1"/>
        <end position="23"/>
    </location>
</feature>
<comment type="similarity">
    <text evidence="1">Belongs to the peptidase M10A family. Matrix metalloproteinases (MMPs) subfamily.</text>
</comment>
<feature type="binding site" evidence="11">
    <location>
        <position position="263"/>
    </location>
    <ligand>
        <name>Ca(2+)</name>
        <dbReference type="ChEBI" id="CHEBI:29108"/>
        <label>1</label>
    </ligand>
</feature>
<evidence type="ECO:0000256" key="9">
    <source>
        <dbReference type="ARBA" id="ARBA00023180"/>
    </source>
</evidence>
<dbReference type="InterPro" id="IPR036365">
    <property type="entry name" value="PGBD-like_sf"/>
</dbReference>
<dbReference type="GO" id="GO:0004222">
    <property type="term" value="F:metalloendopeptidase activity"/>
    <property type="evidence" value="ECO:0007669"/>
    <property type="project" value="InterPro"/>
</dbReference>
<dbReference type="PRINTS" id="PR00138">
    <property type="entry name" value="MATRIXIN"/>
</dbReference>
<dbReference type="SUPFAM" id="SSF55486">
    <property type="entry name" value="Metalloproteases ('zincins'), catalytic domain"/>
    <property type="match status" value="1"/>
</dbReference>
<dbReference type="GO" id="GO:0008270">
    <property type="term" value="F:zinc ion binding"/>
    <property type="evidence" value="ECO:0007669"/>
    <property type="project" value="InterPro"/>
</dbReference>
<keyword evidence="11" id="KW-0106">Calcium</keyword>
<dbReference type="PANTHER" id="PTHR10201:SF272">
    <property type="entry name" value="METALLOENDOPROTEINASE 5-MMP"/>
    <property type="match status" value="1"/>
</dbReference>
<feature type="binding site" evidence="11">
    <location>
        <position position="260"/>
    </location>
    <ligand>
        <name>Ca(2+)</name>
        <dbReference type="ChEBI" id="CHEBI:29108"/>
        <label>3</label>
    </ligand>
</feature>
<feature type="binding site" description="in inhibited form" evidence="11">
    <location>
        <position position="135"/>
    </location>
    <ligand>
        <name>Zn(2+)</name>
        <dbReference type="ChEBI" id="CHEBI:29105"/>
        <label>2</label>
        <note>catalytic</note>
    </ligand>
</feature>
<dbReference type="GO" id="GO:0006508">
    <property type="term" value="P:proteolysis"/>
    <property type="evidence" value="ECO:0007669"/>
    <property type="project" value="UniProtKB-KW"/>
</dbReference>
<keyword evidence="2" id="KW-0645">Protease</keyword>
<dbReference type="AlphaFoldDB" id="A0AAP0EHB9"/>
<evidence type="ECO:0000256" key="10">
    <source>
        <dbReference type="PIRSR" id="PIRSR621190-1"/>
    </source>
</evidence>
<keyword evidence="4 13" id="KW-0732">Signal</keyword>
<feature type="binding site" evidence="11">
    <location>
        <position position="281"/>
    </location>
    <ligand>
        <name>Zn(2+)</name>
        <dbReference type="ChEBI" id="CHEBI:29105"/>
        <label>2</label>
        <note>catalytic</note>
    </ligand>
</feature>
<feature type="region of interest" description="Disordered" evidence="12">
    <location>
        <begin position="326"/>
        <end position="354"/>
    </location>
</feature>
<evidence type="ECO:0000313" key="16">
    <source>
        <dbReference type="Proteomes" id="UP001417504"/>
    </source>
</evidence>
<dbReference type="SUPFAM" id="SSF47090">
    <property type="entry name" value="PGBD-like"/>
    <property type="match status" value="1"/>
</dbReference>
<feature type="binding site" evidence="11">
    <location>
        <position position="233"/>
    </location>
    <ligand>
        <name>Zn(2+)</name>
        <dbReference type="ChEBI" id="CHEBI:29105"/>
        <label>1</label>
    </ligand>
</feature>
<sequence length="376" mass="41083">MKLIKATHFIIISTFLLISPITAFKVVLSSPNATLGDGHDHDHGEYLEESNQWKNYFENLSGCAFGDEAQGLARLKQYFHHFGYIDDHDEKLMNFSDVFDSALQSALKTYQTNFNLPPSGAIDAATLSQILRPRCGVPDIINGSSTMNSGKPTNHNSLHSTAHFSFFPGQPRWAPFQQSLTYAFFPGNNLTDPIKAVFRRAFSRWAAVTPLTFSEADSYPEADMKIGFFVGDHGDGEPFDGVLGTLAHAFSPPDGRFHLDGAEEWAVDGVGGVDLESVAVHEIGHLLGLGHSSVEEAIMFPTISSRRRKVELARDDVEGIQVLYGENPRGGAAVPAAPTTQERERSSDESGGGRLRGGRRWGFWGGIVGVGVFILL</sequence>
<dbReference type="PANTHER" id="PTHR10201">
    <property type="entry name" value="MATRIX METALLOPROTEINASE"/>
    <property type="match status" value="1"/>
</dbReference>
<keyword evidence="8" id="KW-0865">Zymogen</keyword>
<evidence type="ECO:0000256" key="5">
    <source>
        <dbReference type="ARBA" id="ARBA00022801"/>
    </source>
</evidence>
<dbReference type="GO" id="GO:0030574">
    <property type="term" value="P:collagen catabolic process"/>
    <property type="evidence" value="ECO:0007669"/>
    <property type="project" value="TreeGrafter"/>
</dbReference>
<feature type="active site" evidence="10">
    <location>
        <position position="282"/>
    </location>
</feature>
<evidence type="ECO:0000256" key="8">
    <source>
        <dbReference type="ARBA" id="ARBA00023145"/>
    </source>
</evidence>
<evidence type="ECO:0000256" key="3">
    <source>
        <dbReference type="ARBA" id="ARBA00022723"/>
    </source>
</evidence>
<feature type="binding site" evidence="11">
    <location>
        <position position="285"/>
    </location>
    <ligand>
        <name>Zn(2+)</name>
        <dbReference type="ChEBI" id="CHEBI:29105"/>
        <label>2</label>
        <note>catalytic</note>
    </ligand>
</feature>
<keyword evidence="9" id="KW-0325">Glycoprotein</keyword>
<feature type="chain" id="PRO_5042844955" description="Peptidase metallopeptidase domain-containing protein" evidence="13">
    <location>
        <begin position="24"/>
        <end position="376"/>
    </location>
</feature>
<evidence type="ECO:0000259" key="14">
    <source>
        <dbReference type="SMART" id="SM00235"/>
    </source>
</evidence>
<dbReference type="GO" id="GO:0031012">
    <property type="term" value="C:extracellular matrix"/>
    <property type="evidence" value="ECO:0007669"/>
    <property type="project" value="InterPro"/>
</dbReference>
<dbReference type="FunFam" id="3.40.390.10:FF:000018">
    <property type="entry name" value="Metalloendoproteinase 1"/>
    <property type="match status" value="1"/>
</dbReference>
<proteinExistence type="inferred from homology"/>
<dbReference type="InterPro" id="IPR021190">
    <property type="entry name" value="Pept_M10A"/>
</dbReference>
<keyword evidence="6 11" id="KW-0862">Zinc</keyword>
<protein>
    <recommendedName>
        <fullName evidence="14">Peptidase metallopeptidase domain-containing protein</fullName>
    </recommendedName>
</protein>
<comment type="cofactor">
    <cofactor evidence="11">
        <name>Ca(2+)</name>
        <dbReference type="ChEBI" id="CHEBI:29108"/>
    </cofactor>
    <text evidence="11">Can bind about 5 Ca(2+) ions per subunit.</text>
</comment>
<dbReference type="CDD" id="cd04278">
    <property type="entry name" value="ZnMc_MMP"/>
    <property type="match status" value="1"/>
</dbReference>
<evidence type="ECO:0000256" key="6">
    <source>
        <dbReference type="ARBA" id="ARBA00022833"/>
    </source>
</evidence>
<evidence type="ECO:0000256" key="12">
    <source>
        <dbReference type="SAM" id="MobiDB-lite"/>
    </source>
</evidence>
<dbReference type="InterPro" id="IPR021158">
    <property type="entry name" value="Pept_M10A_Zn_BS"/>
</dbReference>
<keyword evidence="7" id="KW-0482">Metalloprotease</keyword>
<evidence type="ECO:0000313" key="15">
    <source>
        <dbReference type="EMBL" id="KAK9090513.1"/>
    </source>
</evidence>
<dbReference type="InterPro" id="IPR006026">
    <property type="entry name" value="Peptidase_Metallo"/>
</dbReference>
<evidence type="ECO:0000256" key="11">
    <source>
        <dbReference type="PIRSR" id="PIRSR621190-2"/>
    </source>
</evidence>
<accession>A0AAP0EHB9</accession>
<gene>
    <name evidence="15" type="ORF">Sjap_023690</name>
</gene>
<organism evidence="15 16">
    <name type="scientific">Stephania japonica</name>
    <dbReference type="NCBI Taxonomy" id="461633"/>
    <lineage>
        <taxon>Eukaryota</taxon>
        <taxon>Viridiplantae</taxon>
        <taxon>Streptophyta</taxon>
        <taxon>Embryophyta</taxon>
        <taxon>Tracheophyta</taxon>
        <taxon>Spermatophyta</taxon>
        <taxon>Magnoliopsida</taxon>
        <taxon>Ranunculales</taxon>
        <taxon>Menispermaceae</taxon>
        <taxon>Menispermoideae</taxon>
        <taxon>Cissampelideae</taxon>
        <taxon>Stephania</taxon>
    </lineage>
</organism>
<name>A0AAP0EHB9_9MAGN</name>
<comment type="cofactor">
    <cofactor evidence="11">
        <name>Zn(2+)</name>
        <dbReference type="ChEBI" id="CHEBI:29105"/>
    </cofactor>
    <text evidence="11">Binds 2 Zn(2+) ions per subunit.</text>
</comment>
<keyword evidence="3 11" id="KW-0479">Metal-binding</keyword>
<comment type="caution">
    <text evidence="15">The sequence shown here is derived from an EMBL/GenBank/DDBJ whole genome shotgun (WGS) entry which is preliminary data.</text>
</comment>
<dbReference type="PROSITE" id="PS00546">
    <property type="entry name" value="CYSTEINE_SWITCH"/>
    <property type="match status" value="1"/>
</dbReference>
<dbReference type="GO" id="GO:0030198">
    <property type="term" value="P:extracellular matrix organization"/>
    <property type="evidence" value="ECO:0007669"/>
    <property type="project" value="TreeGrafter"/>
</dbReference>
<keyword evidence="16" id="KW-1185">Reference proteome</keyword>
<dbReference type="Gene3D" id="3.40.390.10">
    <property type="entry name" value="Collagenase (Catalytic Domain)"/>
    <property type="match status" value="1"/>
</dbReference>
<feature type="binding site" evidence="11">
    <location>
        <position position="241"/>
    </location>
    <ligand>
        <name>Ca(2+)</name>
        <dbReference type="ChEBI" id="CHEBI:29108"/>
        <label>3</label>
    </ligand>
</feature>
<dbReference type="InterPro" id="IPR002477">
    <property type="entry name" value="Peptidoglycan-bd-like"/>
</dbReference>
<evidence type="ECO:0000256" key="13">
    <source>
        <dbReference type="SAM" id="SignalP"/>
    </source>
</evidence>
<evidence type="ECO:0000256" key="2">
    <source>
        <dbReference type="ARBA" id="ARBA00022670"/>
    </source>
</evidence>
<evidence type="ECO:0000256" key="1">
    <source>
        <dbReference type="ARBA" id="ARBA00009614"/>
    </source>
</evidence>
<feature type="binding site" evidence="11">
    <location>
        <position position="248"/>
    </location>
    <ligand>
        <name>Zn(2+)</name>
        <dbReference type="ChEBI" id="CHEBI:29105"/>
        <label>1</label>
    </ligand>
</feature>
<dbReference type="Proteomes" id="UP001417504">
    <property type="component" value="Unassembled WGS sequence"/>
</dbReference>
<feature type="domain" description="Peptidase metallopeptidase" evidence="14">
    <location>
        <begin position="169"/>
        <end position="326"/>
    </location>
</feature>
<keyword evidence="5" id="KW-0378">Hydrolase</keyword>
<reference evidence="15 16" key="1">
    <citation type="submission" date="2024-01" db="EMBL/GenBank/DDBJ databases">
        <title>Genome assemblies of Stephania.</title>
        <authorList>
            <person name="Yang L."/>
        </authorList>
    </citation>
    <scope>NUCLEOTIDE SEQUENCE [LARGE SCALE GENOMIC DNA]</scope>
    <source>
        <strain evidence="15">QJT</strain>
        <tissue evidence="15">Leaf</tissue>
    </source>
</reference>
<feature type="binding site" evidence="11">
    <location>
        <position position="235"/>
    </location>
    <ligand>
        <name>Zn(2+)</name>
        <dbReference type="ChEBI" id="CHEBI:29105"/>
        <label>1</label>
    </ligand>
</feature>
<dbReference type="InterPro" id="IPR033739">
    <property type="entry name" value="M10A_MMP"/>
</dbReference>